<dbReference type="EMBL" id="JANPWB010000001">
    <property type="protein sequence ID" value="KAJ1217362.1"/>
    <property type="molecule type" value="Genomic_DNA"/>
</dbReference>
<dbReference type="Proteomes" id="UP001066276">
    <property type="component" value="Chromosome 1_1"/>
</dbReference>
<accession>A0AAV7WWK3</accession>
<feature type="compositionally biased region" description="Basic and acidic residues" evidence="2">
    <location>
        <begin position="1"/>
        <end position="10"/>
    </location>
</feature>
<proteinExistence type="predicted"/>
<dbReference type="AlphaFoldDB" id="A0AAV7WWK3"/>
<name>A0AAV7WWK3_PLEWA</name>
<reference evidence="3" key="1">
    <citation type="journal article" date="2022" name="bioRxiv">
        <title>Sequencing and chromosome-scale assembly of the giantPleurodeles waltlgenome.</title>
        <authorList>
            <person name="Brown T."/>
            <person name="Elewa A."/>
            <person name="Iarovenko S."/>
            <person name="Subramanian E."/>
            <person name="Araus A.J."/>
            <person name="Petzold A."/>
            <person name="Susuki M."/>
            <person name="Suzuki K.-i.T."/>
            <person name="Hayashi T."/>
            <person name="Toyoda A."/>
            <person name="Oliveira C."/>
            <person name="Osipova E."/>
            <person name="Leigh N.D."/>
            <person name="Simon A."/>
            <person name="Yun M.H."/>
        </authorList>
    </citation>
    <scope>NUCLEOTIDE SEQUENCE</scope>
    <source>
        <strain evidence="3">20211129_DDA</strain>
        <tissue evidence="3">Liver</tissue>
    </source>
</reference>
<evidence type="ECO:0000313" key="4">
    <source>
        <dbReference type="Proteomes" id="UP001066276"/>
    </source>
</evidence>
<keyword evidence="1" id="KW-0175">Coiled coil</keyword>
<comment type="caution">
    <text evidence="3">The sequence shown here is derived from an EMBL/GenBank/DDBJ whole genome shotgun (WGS) entry which is preliminary data.</text>
</comment>
<keyword evidence="4" id="KW-1185">Reference proteome</keyword>
<evidence type="ECO:0000256" key="2">
    <source>
        <dbReference type="SAM" id="MobiDB-lite"/>
    </source>
</evidence>
<sequence length="145" mass="16211">MICTKQDRAQAAEPGALNGAATRDMHYPAGGSTETTLATQSHRLDEILTAVLDVKTTLELEINALRIDMGLLREDHKKQKVQVAITESTLASVELTVMETTTQIKALQEEMDCLTKLEDDKESRFQRNNIRKVGLPERVSIELYL</sequence>
<evidence type="ECO:0000313" key="3">
    <source>
        <dbReference type="EMBL" id="KAJ1217362.1"/>
    </source>
</evidence>
<gene>
    <name evidence="3" type="ORF">NDU88_004956</name>
</gene>
<evidence type="ECO:0000256" key="1">
    <source>
        <dbReference type="SAM" id="Coils"/>
    </source>
</evidence>
<feature type="coiled-coil region" evidence="1">
    <location>
        <begin position="90"/>
        <end position="124"/>
    </location>
</feature>
<protein>
    <submittedName>
        <fullName evidence="3">Uncharacterized protein</fullName>
    </submittedName>
</protein>
<feature type="region of interest" description="Disordered" evidence="2">
    <location>
        <begin position="1"/>
        <end position="33"/>
    </location>
</feature>
<organism evidence="3 4">
    <name type="scientific">Pleurodeles waltl</name>
    <name type="common">Iberian ribbed newt</name>
    <dbReference type="NCBI Taxonomy" id="8319"/>
    <lineage>
        <taxon>Eukaryota</taxon>
        <taxon>Metazoa</taxon>
        <taxon>Chordata</taxon>
        <taxon>Craniata</taxon>
        <taxon>Vertebrata</taxon>
        <taxon>Euteleostomi</taxon>
        <taxon>Amphibia</taxon>
        <taxon>Batrachia</taxon>
        <taxon>Caudata</taxon>
        <taxon>Salamandroidea</taxon>
        <taxon>Salamandridae</taxon>
        <taxon>Pleurodelinae</taxon>
        <taxon>Pleurodeles</taxon>
    </lineage>
</organism>